<keyword evidence="1" id="KW-0479">Metal-binding</keyword>
<dbReference type="InterPro" id="IPR007525">
    <property type="entry name" value="FrhB_FdhB_C"/>
</dbReference>
<sequence>MIDLEIKQKIDCTGCYACFNICPKNCIEMENDYEGFWYPKVDSNECIKCEQCIRVCPILNKTIVENEPMAYACYNKDENIRINSSSGGIFTLVAEEIINRGGVVFGVGFDEDFNVAHSYVESYGELDRFRGSKYVQSKIGDTFKQAKDFLDQGREVLFTGTPCQIAGLKSYIGKDYNNLFCMDNICHGVPSPKVWRKYVDFRERKSGSKVQRISFRLKDEGWKRYSVSFLFENNTEYRDNLRNDFYMRAFLKDVCLRPSCYACEFKTLNRESDITMADFWGIQRILPEMDDDKGTSLIFVNSPKGQAMIEKVKDKMIYKLVDIHQAVSFNSAAIKSVKLNPNRENFFEELDELDFDKLVKKYCADKLSIRVKRKIITIGIFILKKTGTLNLVKSILRKN</sequence>
<feature type="domain" description="4Fe-4S ferredoxin-type" evidence="4">
    <location>
        <begin position="2"/>
        <end position="32"/>
    </location>
</feature>
<protein>
    <submittedName>
        <fullName evidence="5">F420H2 dehydrogenase subunit F</fullName>
    </submittedName>
</protein>
<dbReference type="Pfam" id="PF12838">
    <property type="entry name" value="Fer4_7"/>
    <property type="match status" value="1"/>
</dbReference>
<dbReference type="PANTHER" id="PTHR43193">
    <property type="match status" value="1"/>
</dbReference>
<gene>
    <name evidence="5" type="ORF">HVS_13615</name>
</gene>
<organism evidence="5 6">
    <name type="scientific">Acetivibrio saccincola</name>
    <dbReference type="NCBI Taxonomy" id="1677857"/>
    <lineage>
        <taxon>Bacteria</taxon>
        <taxon>Bacillati</taxon>
        <taxon>Bacillota</taxon>
        <taxon>Clostridia</taxon>
        <taxon>Eubacteriales</taxon>
        <taxon>Oscillospiraceae</taxon>
        <taxon>Acetivibrio</taxon>
    </lineage>
</organism>
<dbReference type="AlphaFoldDB" id="A0A2K9E7X5"/>
<evidence type="ECO:0000256" key="3">
    <source>
        <dbReference type="ARBA" id="ARBA00023014"/>
    </source>
</evidence>
<dbReference type="SUPFAM" id="SSF54862">
    <property type="entry name" value="4Fe-4S ferredoxins"/>
    <property type="match status" value="1"/>
</dbReference>
<dbReference type="RefSeq" id="WP_101303139.1">
    <property type="nucleotide sequence ID" value="NZ_CP025197.1"/>
</dbReference>
<dbReference type="Pfam" id="PF04432">
    <property type="entry name" value="FrhB_FdhB_C"/>
    <property type="match status" value="1"/>
</dbReference>
<dbReference type="GO" id="GO:0046872">
    <property type="term" value="F:metal ion binding"/>
    <property type="evidence" value="ECO:0007669"/>
    <property type="project" value="UniProtKB-KW"/>
</dbReference>
<reference evidence="5 6" key="1">
    <citation type="submission" date="2017-12" db="EMBL/GenBank/DDBJ databases">
        <title>Complete genome sequence of Herbivorax saccincola GGR1, a novel Cellulosome-producing hydrolytic bacterium in a thermophilic biogas plant, established by Illumina and Nanopore MinION sequencing.</title>
        <authorList>
            <person name="Pechtl A."/>
            <person name="Ruckert C."/>
            <person name="Koeck D.E."/>
            <person name="Maus I."/>
            <person name="Winkler A."/>
            <person name="Kalinowski J."/>
            <person name="Puhler A."/>
            <person name="Schwarz W.W."/>
            <person name="Zverlov V.V."/>
            <person name="Schluter A."/>
            <person name="Liebl W."/>
        </authorList>
    </citation>
    <scope>NUCLEOTIDE SEQUENCE [LARGE SCALE GENOMIC DNA]</scope>
    <source>
        <strain evidence="6">SR1</strain>
    </source>
</reference>
<dbReference type="PROSITE" id="PS00198">
    <property type="entry name" value="4FE4S_FER_1"/>
    <property type="match status" value="2"/>
</dbReference>
<evidence type="ECO:0000313" key="6">
    <source>
        <dbReference type="Proteomes" id="UP000233534"/>
    </source>
</evidence>
<dbReference type="GO" id="GO:0051536">
    <property type="term" value="F:iron-sulfur cluster binding"/>
    <property type="evidence" value="ECO:0007669"/>
    <property type="project" value="UniProtKB-KW"/>
</dbReference>
<dbReference type="InterPro" id="IPR017896">
    <property type="entry name" value="4Fe4S_Fe-S-bd"/>
</dbReference>
<evidence type="ECO:0000256" key="1">
    <source>
        <dbReference type="ARBA" id="ARBA00022723"/>
    </source>
</evidence>
<name>A0A2K9E7X5_9FIRM</name>
<dbReference type="Proteomes" id="UP000233534">
    <property type="component" value="Chromosome"/>
</dbReference>
<dbReference type="KEGG" id="hsc:HVS_13615"/>
<evidence type="ECO:0000259" key="4">
    <source>
        <dbReference type="PROSITE" id="PS51379"/>
    </source>
</evidence>
<proteinExistence type="predicted"/>
<keyword evidence="3" id="KW-0411">Iron-sulfur</keyword>
<dbReference type="PROSITE" id="PS51379">
    <property type="entry name" value="4FE4S_FER_2"/>
    <property type="match status" value="2"/>
</dbReference>
<keyword evidence="6" id="KW-1185">Reference proteome</keyword>
<evidence type="ECO:0000256" key="2">
    <source>
        <dbReference type="ARBA" id="ARBA00023004"/>
    </source>
</evidence>
<dbReference type="InterPro" id="IPR017900">
    <property type="entry name" value="4Fe4S_Fe_S_CS"/>
</dbReference>
<dbReference type="Gene3D" id="3.30.70.20">
    <property type="match status" value="1"/>
</dbReference>
<dbReference type="InterPro" id="IPR052977">
    <property type="entry name" value="Polyferredoxin-like_ET"/>
</dbReference>
<dbReference type="EMBL" id="CP025197">
    <property type="protein sequence ID" value="AUG58588.1"/>
    <property type="molecule type" value="Genomic_DNA"/>
</dbReference>
<feature type="domain" description="4Fe-4S ferredoxin-type" evidence="4">
    <location>
        <begin position="37"/>
        <end position="67"/>
    </location>
</feature>
<evidence type="ECO:0000313" key="5">
    <source>
        <dbReference type="EMBL" id="AUG58588.1"/>
    </source>
</evidence>
<accession>A0A2K9E7X5</accession>
<keyword evidence="2" id="KW-0408">Iron</keyword>
<dbReference type="PANTHER" id="PTHR43193:SF2">
    <property type="entry name" value="POLYFERREDOXIN PROTEIN FWDF"/>
    <property type="match status" value="1"/>
</dbReference>